<keyword evidence="3" id="KW-1185">Reference proteome</keyword>
<accession>A0ABW3M8P1</accession>
<feature type="region of interest" description="Disordered" evidence="1">
    <location>
        <begin position="93"/>
        <end position="117"/>
    </location>
</feature>
<dbReference type="EMBL" id="JBHTIS010000463">
    <property type="protein sequence ID" value="MFD1045944.1"/>
    <property type="molecule type" value="Genomic_DNA"/>
</dbReference>
<sequence length="117" mass="12835">MEQFKVEPQFLKGYAEQVRRNANYIGQTHAYLTANGDKTDKMTGFLLSPIVDGYHKVLAWQLDLLDTMNRKLADSAAALDMAADAYSHTDQATATNLDKTYPAPPQSAPGSGGMRPE</sequence>
<name>A0ABW3M8P1_9PSEU</name>
<reference evidence="3" key="1">
    <citation type="journal article" date="2019" name="Int. J. Syst. Evol. Microbiol.">
        <title>The Global Catalogue of Microorganisms (GCM) 10K type strain sequencing project: providing services to taxonomists for standard genome sequencing and annotation.</title>
        <authorList>
            <consortium name="The Broad Institute Genomics Platform"/>
            <consortium name="The Broad Institute Genome Sequencing Center for Infectious Disease"/>
            <person name="Wu L."/>
            <person name="Ma J."/>
        </authorList>
    </citation>
    <scope>NUCLEOTIDE SEQUENCE [LARGE SCALE GENOMIC DNA]</scope>
    <source>
        <strain evidence="3">JCM 31486</strain>
    </source>
</reference>
<dbReference type="Pfam" id="PF10824">
    <property type="entry name" value="T7SS_ESX_EspC"/>
    <property type="match status" value="1"/>
</dbReference>
<comment type="caution">
    <text evidence="2">The sequence shown here is derived from an EMBL/GenBank/DDBJ whole genome shotgun (WGS) entry which is preliminary data.</text>
</comment>
<evidence type="ECO:0000313" key="3">
    <source>
        <dbReference type="Proteomes" id="UP001597045"/>
    </source>
</evidence>
<protein>
    <submittedName>
        <fullName evidence="2">Type VII secretion target</fullName>
    </submittedName>
</protein>
<evidence type="ECO:0000313" key="2">
    <source>
        <dbReference type="EMBL" id="MFD1045944.1"/>
    </source>
</evidence>
<dbReference type="Proteomes" id="UP001597045">
    <property type="component" value="Unassembled WGS sequence"/>
</dbReference>
<gene>
    <name evidence="2" type="ORF">ACFQ1S_10390</name>
</gene>
<evidence type="ECO:0000256" key="1">
    <source>
        <dbReference type="SAM" id="MobiDB-lite"/>
    </source>
</evidence>
<dbReference type="InterPro" id="IPR022536">
    <property type="entry name" value="EspC"/>
</dbReference>
<proteinExistence type="predicted"/>
<organism evidence="2 3">
    <name type="scientific">Kibdelosporangium lantanae</name>
    <dbReference type="NCBI Taxonomy" id="1497396"/>
    <lineage>
        <taxon>Bacteria</taxon>
        <taxon>Bacillati</taxon>
        <taxon>Actinomycetota</taxon>
        <taxon>Actinomycetes</taxon>
        <taxon>Pseudonocardiales</taxon>
        <taxon>Pseudonocardiaceae</taxon>
        <taxon>Kibdelosporangium</taxon>
    </lineage>
</organism>